<evidence type="ECO:0000313" key="2">
    <source>
        <dbReference type="EMBL" id="RVW64352.1"/>
    </source>
</evidence>
<proteinExistence type="predicted"/>
<protein>
    <submittedName>
        <fullName evidence="2">Uncharacterized protein</fullName>
    </submittedName>
</protein>
<accession>A0A438FWL4</accession>
<dbReference type="Proteomes" id="UP000288805">
    <property type="component" value="Unassembled WGS sequence"/>
</dbReference>
<name>A0A438FWL4_VITVI</name>
<dbReference type="AlphaFoldDB" id="A0A438FWL4"/>
<evidence type="ECO:0000256" key="1">
    <source>
        <dbReference type="SAM" id="MobiDB-lite"/>
    </source>
</evidence>
<organism evidence="2 3">
    <name type="scientific">Vitis vinifera</name>
    <name type="common">Grape</name>
    <dbReference type="NCBI Taxonomy" id="29760"/>
    <lineage>
        <taxon>Eukaryota</taxon>
        <taxon>Viridiplantae</taxon>
        <taxon>Streptophyta</taxon>
        <taxon>Embryophyta</taxon>
        <taxon>Tracheophyta</taxon>
        <taxon>Spermatophyta</taxon>
        <taxon>Magnoliopsida</taxon>
        <taxon>eudicotyledons</taxon>
        <taxon>Gunneridae</taxon>
        <taxon>Pentapetalae</taxon>
        <taxon>rosids</taxon>
        <taxon>Vitales</taxon>
        <taxon>Vitaceae</taxon>
        <taxon>Viteae</taxon>
        <taxon>Vitis</taxon>
    </lineage>
</organism>
<reference evidence="2 3" key="1">
    <citation type="journal article" date="2018" name="PLoS Genet.">
        <title>Population sequencing reveals clonal diversity and ancestral inbreeding in the grapevine cultivar Chardonnay.</title>
        <authorList>
            <person name="Roach M.J."/>
            <person name="Johnson D.L."/>
            <person name="Bohlmann J."/>
            <person name="van Vuuren H.J."/>
            <person name="Jones S.J."/>
            <person name="Pretorius I.S."/>
            <person name="Schmidt S.A."/>
            <person name="Borneman A.R."/>
        </authorList>
    </citation>
    <scope>NUCLEOTIDE SEQUENCE [LARGE SCALE GENOMIC DNA]</scope>
    <source>
        <strain evidence="3">cv. Chardonnay</strain>
        <tissue evidence="2">Leaf</tissue>
    </source>
</reference>
<comment type="caution">
    <text evidence="2">The sequence shown here is derived from an EMBL/GenBank/DDBJ whole genome shotgun (WGS) entry which is preliminary data.</text>
</comment>
<feature type="region of interest" description="Disordered" evidence="1">
    <location>
        <begin position="67"/>
        <end position="86"/>
    </location>
</feature>
<gene>
    <name evidence="2" type="ORF">CK203_047021</name>
</gene>
<evidence type="ECO:0000313" key="3">
    <source>
        <dbReference type="Proteomes" id="UP000288805"/>
    </source>
</evidence>
<dbReference type="InterPro" id="IPR029064">
    <property type="entry name" value="Ribosomal_eL30-like_sf"/>
</dbReference>
<dbReference type="EMBL" id="QGNW01000722">
    <property type="protein sequence ID" value="RVW64352.1"/>
    <property type="molecule type" value="Genomic_DNA"/>
</dbReference>
<dbReference type="Gene3D" id="3.30.1330.30">
    <property type="match status" value="1"/>
</dbReference>
<sequence length="127" mass="13638">MSGDEVVMVKAASAPPNVCNQPDCIKFVCANHNISLKSMLSAKTLGELVGLCKETYSEGKARKEGLNPEMLGFDSSSNPRGGAATDHSSDLQILVVRRHRTLLLVEYQRRGLMPPLESLGPSGLVSL</sequence>